<gene>
    <name evidence="2" type="ORF">OS493_006539</name>
</gene>
<name>A0A9X0DD13_9CNID</name>
<feature type="domain" description="EGF-like" evidence="1">
    <location>
        <begin position="97"/>
        <end position="112"/>
    </location>
</feature>
<reference evidence="2" key="1">
    <citation type="submission" date="2023-01" db="EMBL/GenBank/DDBJ databases">
        <title>Genome assembly of the deep-sea coral Lophelia pertusa.</title>
        <authorList>
            <person name="Herrera S."/>
            <person name="Cordes E."/>
        </authorList>
    </citation>
    <scope>NUCLEOTIDE SEQUENCE</scope>
    <source>
        <strain evidence="2">USNM1676648</strain>
        <tissue evidence="2">Polyp</tissue>
    </source>
</reference>
<comment type="caution">
    <text evidence="2">The sequence shown here is derived from an EMBL/GenBank/DDBJ whole genome shotgun (WGS) entry which is preliminary data.</text>
</comment>
<dbReference type="OrthoDB" id="5944976at2759"/>
<organism evidence="2 3">
    <name type="scientific">Desmophyllum pertusum</name>
    <dbReference type="NCBI Taxonomy" id="174260"/>
    <lineage>
        <taxon>Eukaryota</taxon>
        <taxon>Metazoa</taxon>
        <taxon>Cnidaria</taxon>
        <taxon>Anthozoa</taxon>
        <taxon>Hexacorallia</taxon>
        <taxon>Scleractinia</taxon>
        <taxon>Caryophylliina</taxon>
        <taxon>Caryophylliidae</taxon>
        <taxon>Desmophyllum</taxon>
    </lineage>
</organism>
<dbReference type="Proteomes" id="UP001163046">
    <property type="component" value="Unassembled WGS sequence"/>
</dbReference>
<accession>A0A9X0DD13</accession>
<feature type="domain" description="EGF-like" evidence="1">
    <location>
        <begin position="225"/>
        <end position="239"/>
    </location>
</feature>
<dbReference type="EMBL" id="MU825398">
    <property type="protein sequence ID" value="KAJ7393554.1"/>
    <property type="molecule type" value="Genomic_DNA"/>
</dbReference>
<protein>
    <recommendedName>
        <fullName evidence="1">EGF-like domain-containing protein</fullName>
    </recommendedName>
</protein>
<dbReference type="InterPro" id="IPR000742">
    <property type="entry name" value="EGF"/>
</dbReference>
<evidence type="ECO:0000313" key="2">
    <source>
        <dbReference type="EMBL" id="KAJ7393554.1"/>
    </source>
</evidence>
<dbReference type="AlphaFoldDB" id="A0A9X0DD13"/>
<dbReference type="PROSITE" id="PS01186">
    <property type="entry name" value="EGF_2"/>
    <property type="match status" value="2"/>
</dbReference>
<proteinExistence type="predicted"/>
<evidence type="ECO:0000313" key="3">
    <source>
        <dbReference type="Proteomes" id="UP001163046"/>
    </source>
</evidence>
<dbReference type="SMART" id="SM00181">
    <property type="entry name" value="EGF"/>
    <property type="match status" value="5"/>
</dbReference>
<sequence>MQFFTKILEIFHSQKSVKLLPAPAKCESDRDCLRGKARCIRRECHCKSSTAFGDGKRKCEEWTQCRNVLGYDPCRLGGKAFANTHCIQNKDSGAITCKCNNGYFGRPKYPRCMRNSGADSSGRLPCLKKANCPVSSNCYKNKCTCSYELRGNGETCKRPPPLPCLNHQLCKEGKCVGLFCRCMGKYQAGNGRYCRKAKPCPRNTNKCGANARCLIDPLLPKSNFCKCNPGFYKSKDGECLECLSTYNCKKTYSFCFKGTCVCLAELVLGKESCEPGEDIRKIRH</sequence>
<keyword evidence="3" id="KW-1185">Reference proteome</keyword>
<evidence type="ECO:0000259" key="1">
    <source>
        <dbReference type="PROSITE" id="PS01186"/>
    </source>
</evidence>